<dbReference type="InterPro" id="IPR020084">
    <property type="entry name" value="NUDIX_hydrolase_CS"/>
</dbReference>
<keyword evidence="5" id="KW-1185">Reference proteome</keyword>
<evidence type="ECO:0000313" key="4">
    <source>
        <dbReference type="EMBL" id="SEO37823.1"/>
    </source>
</evidence>
<dbReference type="InterPro" id="IPR051325">
    <property type="entry name" value="Nudix_hydrolase_domain"/>
</dbReference>
<dbReference type="GO" id="GO:0006167">
    <property type="term" value="P:AMP biosynthetic process"/>
    <property type="evidence" value="ECO:0007669"/>
    <property type="project" value="TreeGrafter"/>
</dbReference>
<dbReference type="GO" id="GO:0006754">
    <property type="term" value="P:ATP biosynthetic process"/>
    <property type="evidence" value="ECO:0007669"/>
    <property type="project" value="TreeGrafter"/>
</dbReference>
<organism evidence="4 5">
    <name type="scientific">Trujillonella endophytica</name>
    <dbReference type="NCBI Taxonomy" id="673521"/>
    <lineage>
        <taxon>Bacteria</taxon>
        <taxon>Bacillati</taxon>
        <taxon>Actinomycetota</taxon>
        <taxon>Actinomycetes</taxon>
        <taxon>Geodermatophilales</taxon>
        <taxon>Geodermatophilaceae</taxon>
        <taxon>Trujillonella</taxon>
    </lineage>
</organism>
<name>A0A1H8P8H5_9ACTN</name>
<reference evidence="5" key="1">
    <citation type="submission" date="2016-10" db="EMBL/GenBank/DDBJ databases">
        <authorList>
            <person name="Varghese N."/>
            <person name="Submissions S."/>
        </authorList>
    </citation>
    <scope>NUCLEOTIDE SEQUENCE [LARGE SCALE GENOMIC DNA]</scope>
    <source>
        <strain evidence="5">DSM 45413</strain>
    </source>
</reference>
<evidence type="ECO:0000313" key="5">
    <source>
        <dbReference type="Proteomes" id="UP000198960"/>
    </source>
</evidence>
<dbReference type="SUPFAM" id="SSF55811">
    <property type="entry name" value="Nudix"/>
    <property type="match status" value="1"/>
</dbReference>
<dbReference type="STRING" id="673521.SAMN05660991_00006"/>
<proteinExistence type="predicted"/>
<dbReference type="EMBL" id="FOEE01000001">
    <property type="protein sequence ID" value="SEO37823.1"/>
    <property type="molecule type" value="Genomic_DNA"/>
</dbReference>
<evidence type="ECO:0000259" key="3">
    <source>
        <dbReference type="PROSITE" id="PS51462"/>
    </source>
</evidence>
<sequence>MEVPDVLSVLYPDPPLRHVPAGPHHDHRAGALQLDPPGPRRRALSPGRPCQGGVVAKRSAGVLLHRRGPAGVEVLLGHMGGPFWARKDAAAWSIPKGEYVDGEDPEAAARREFAEELGSPVPAAELAPLGEVRASGKVLTVWAAEGDLDADACTSNTFALEWPPRSGRMQEFPEIDRAGWFDLVAAREKLVKGQVPFLDRLAGLLG</sequence>
<evidence type="ECO:0000256" key="2">
    <source>
        <dbReference type="SAM" id="MobiDB-lite"/>
    </source>
</evidence>
<protein>
    <submittedName>
        <fullName evidence="4">Predicted NTP pyrophosphohydrolase, NUDIX family</fullName>
    </submittedName>
</protein>
<evidence type="ECO:0000256" key="1">
    <source>
        <dbReference type="ARBA" id="ARBA00022801"/>
    </source>
</evidence>
<keyword evidence="1 4" id="KW-0378">Hydrolase</keyword>
<accession>A0A1H8P8H5</accession>
<dbReference type="PANTHER" id="PTHR21340">
    <property type="entry name" value="DIADENOSINE 5,5-P1,P4-TETRAPHOSPHATE PYROPHOSPHOHYDROLASE MUTT"/>
    <property type="match status" value="1"/>
</dbReference>
<dbReference type="Pfam" id="PF00293">
    <property type="entry name" value="NUDIX"/>
    <property type="match status" value="1"/>
</dbReference>
<dbReference type="PANTHER" id="PTHR21340:SF7">
    <property type="entry name" value="NUDIX HYDROLASE DOMAIN-CONTAINING PROTEIN"/>
    <property type="match status" value="1"/>
</dbReference>
<dbReference type="CDD" id="cd04662">
    <property type="entry name" value="NUDIX_Hydrolase"/>
    <property type="match status" value="1"/>
</dbReference>
<dbReference type="AlphaFoldDB" id="A0A1H8P8H5"/>
<dbReference type="Proteomes" id="UP000198960">
    <property type="component" value="Unassembled WGS sequence"/>
</dbReference>
<dbReference type="PROSITE" id="PS51462">
    <property type="entry name" value="NUDIX"/>
    <property type="match status" value="1"/>
</dbReference>
<dbReference type="InterPro" id="IPR015797">
    <property type="entry name" value="NUDIX_hydrolase-like_dom_sf"/>
</dbReference>
<dbReference type="GO" id="GO:0004081">
    <property type="term" value="F:bis(5'-nucleosyl)-tetraphosphatase (asymmetrical) activity"/>
    <property type="evidence" value="ECO:0007669"/>
    <property type="project" value="TreeGrafter"/>
</dbReference>
<feature type="domain" description="Nudix hydrolase" evidence="3">
    <location>
        <begin position="55"/>
        <end position="203"/>
    </location>
</feature>
<dbReference type="InterPro" id="IPR000086">
    <property type="entry name" value="NUDIX_hydrolase_dom"/>
</dbReference>
<gene>
    <name evidence="4" type="ORF">SAMN05660991_00006</name>
</gene>
<feature type="region of interest" description="Disordered" evidence="2">
    <location>
        <begin position="20"/>
        <end position="49"/>
    </location>
</feature>
<dbReference type="PROSITE" id="PS00893">
    <property type="entry name" value="NUDIX_BOX"/>
    <property type="match status" value="1"/>
</dbReference>
<dbReference type="Gene3D" id="3.90.79.10">
    <property type="entry name" value="Nucleoside Triphosphate Pyrophosphohydrolase"/>
    <property type="match status" value="1"/>
</dbReference>